<dbReference type="InterPro" id="IPR002182">
    <property type="entry name" value="NB-ARC"/>
</dbReference>
<dbReference type="GO" id="GO:0098542">
    <property type="term" value="P:defense response to other organism"/>
    <property type="evidence" value="ECO:0007669"/>
    <property type="project" value="TreeGrafter"/>
</dbReference>
<dbReference type="InterPro" id="IPR041118">
    <property type="entry name" value="Rx_N"/>
</dbReference>
<dbReference type="InterPro" id="IPR055414">
    <property type="entry name" value="LRR_R13L4/SHOC2-like"/>
</dbReference>
<evidence type="ECO:0000256" key="4">
    <source>
        <dbReference type="ARBA" id="ARBA00022741"/>
    </source>
</evidence>
<dbReference type="GO" id="GO:0043531">
    <property type="term" value="F:ADP binding"/>
    <property type="evidence" value="ECO:0007669"/>
    <property type="project" value="InterPro"/>
</dbReference>
<keyword evidence="5" id="KW-0611">Plant defense</keyword>
<evidence type="ECO:0008006" key="14">
    <source>
        <dbReference type="Google" id="ProtNLM"/>
    </source>
</evidence>
<keyword evidence="13" id="KW-1185">Reference proteome</keyword>
<accession>A0A8T0WT10</accession>
<dbReference type="Gene3D" id="3.80.10.10">
    <property type="entry name" value="Ribonuclease Inhibitor"/>
    <property type="match status" value="1"/>
</dbReference>
<dbReference type="AlphaFoldDB" id="A0A8T0WT10"/>
<evidence type="ECO:0000256" key="7">
    <source>
        <dbReference type="SAM" id="Coils"/>
    </source>
</evidence>
<evidence type="ECO:0000259" key="8">
    <source>
        <dbReference type="Pfam" id="PF00931"/>
    </source>
</evidence>
<evidence type="ECO:0000313" key="12">
    <source>
        <dbReference type="EMBL" id="KAG2650455.1"/>
    </source>
</evidence>
<dbReference type="Pfam" id="PF23559">
    <property type="entry name" value="WHD_DRP"/>
    <property type="match status" value="1"/>
</dbReference>
<feature type="domain" description="Disease resistance R13L4/SHOC-2-like LRR" evidence="11">
    <location>
        <begin position="798"/>
        <end position="1151"/>
    </location>
</feature>
<name>A0A8T0WT10_PANVG</name>
<dbReference type="PANTHER" id="PTHR23155">
    <property type="entry name" value="DISEASE RESISTANCE PROTEIN RP"/>
    <property type="match status" value="1"/>
</dbReference>
<dbReference type="PANTHER" id="PTHR23155:SF1135">
    <property type="entry name" value="OS08G0246300 PROTEIN"/>
    <property type="match status" value="1"/>
</dbReference>
<dbReference type="Pfam" id="PF18052">
    <property type="entry name" value="Rx_N"/>
    <property type="match status" value="1"/>
</dbReference>
<keyword evidence="6 7" id="KW-0175">Coiled coil</keyword>
<comment type="caution">
    <text evidence="12">The sequence shown here is derived from an EMBL/GenBank/DDBJ whole genome shotgun (WGS) entry which is preliminary data.</text>
</comment>
<dbReference type="Gene3D" id="3.40.50.300">
    <property type="entry name" value="P-loop containing nucleotide triphosphate hydrolases"/>
    <property type="match status" value="2"/>
</dbReference>
<dbReference type="Gene3D" id="1.10.10.10">
    <property type="entry name" value="Winged helix-like DNA-binding domain superfamily/Winged helix DNA-binding domain"/>
    <property type="match status" value="1"/>
</dbReference>
<evidence type="ECO:0000313" key="13">
    <source>
        <dbReference type="Proteomes" id="UP000823388"/>
    </source>
</evidence>
<evidence type="ECO:0000259" key="11">
    <source>
        <dbReference type="Pfam" id="PF23598"/>
    </source>
</evidence>
<dbReference type="SUPFAM" id="SSF52058">
    <property type="entry name" value="L domain-like"/>
    <property type="match status" value="1"/>
</dbReference>
<dbReference type="Gene3D" id="1.20.5.4130">
    <property type="match status" value="1"/>
</dbReference>
<dbReference type="EMBL" id="CM029038">
    <property type="protein sequence ID" value="KAG2650455.1"/>
    <property type="molecule type" value="Genomic_DNA"/>
</dbReference>
<feature type="domain" description="NB-ARC" evidence="8">
    <location>
        <begin position="189"/>
        <end position="361"/>
    </location>
</feature>
<dbReference type="PRINTS" id="PR00364">
    <property type="entry name" value="DISEASERSIST"/>
</dbReference>
<feature type="domain" description="Disease resistance protein winged helix" evidence="10">
    <location>
        <begin position="676"/>
        <end position="726"/>
    </location>
</feature>
<evidence type="ECO:0000256" key="3">
    <source>
        <dbReference type="ARBA" id="ARBA00022737"/>
    </source>
</evidence>
<dbReference type="Pfam" id="PF23598">
    <property type="entry name" value="LRR_14"/>
    <property type="match status" value="1"/>
</dbReference>
<keyword evidence="3" id="KW-0677">Repeat</keyword>
<evidence type="ECO:0000256" key="6">
    <source>
        <dbReference type="ARBA" id="ARBA00023054"/>
    </source>
</evidence>
<dbReference type="CDD" id="cd14798">
    <property type="entry name" value="RX-CC_like"/>
    <property type="match status" value="1"/>
</dbReference>
<feature type="domain" description="NB-ARC" evidence="8">
    <location>
        <begin position="417"/>
        <end position="584"/>
    </location>
</feature>
<dbReference type="InterPro" id="IPR038005">
    <property type="entry name" value="RX-like_CC"/>
</dbReference>
<protein>
    <recommendedName>
        <fullName evidence="14">Disease resistance protein RPM1</fullName>
    </recommendedName>
</protein>
<dbReference type="InterPro" id="IPR027417">
    <property type="entry name" value="P-loop_NTPase"/>
</dbReference>
<dbReference type="InterPro" id="IPR044974">
    <property type="entry name" value="Disease_R_plants"/>
</dbReference>
<dbReference type="Pfam" id="PF00931">
    <property type="entry name" value="NB-ARC"/>
    <property type="match status" value="2"/>
</dbReference>
<comment type="similarity">
    <text evidence="1">Belongs to the disease resistance NB-LRR family.</text>
</comment>
<dbReference type="Proteomes" id="UP000823388">
    <property type="component" value="Chromosome 1N"/>
</dbReference>
<feature type="domain" description="Disease resistance N-terminal" evidence="9">
    <location>
        <begin position="12"/>
        <end position="93"/>
    </location>
</feature>
<evidence type="ECO:0000259" key="9">
    <source>
        <dbReference type="Pfam" id="PF18052"/>
    </source>
</evidence>
<dbReference type="InterPro" id="IPR032675">
    <property type="entry name" value="LRR_dom_sf"/>
</dbReference>
<keyword evidence="2" id="KW-0433">Leucine-rich repeat</keyword>
<evidence type="ECO:0000256" key="2">
    <source>
        <dbReference type="ARBA" id="ARBA00022614"/>
    </source>
</evidence>
<reference evidence="12" key="1">
    <citation type="submission" date="2020-05" db="EMBL/GenBank/DDBJ databases">
        <title>WGS assembly of Panicum virgatum.</title>
        <authorList>
            <person name="Lovell J.T."/>
            <person name="Jenkins J."/>
            <person name="Shu S."/>
            <person name="Juenger T.E."/>
            <person name="Schmutz J."/>
        </authorList>
    </citation>
    <scope>NUCLEOTIDE SEQUENCE</scope>
    <source>
        <strain evidence="12">AP13</strain>
    </source>
</reference>
<sequence length="1159" mass="131671">MADLVVGMAKSVVDGVLSKTQAAIEEEANLRQNAQRDLVFITGEFQMMQSFLNVTDNERLKNLVVRTLVKQIRDLAYDVEDCIEFVVHLDKKNRWWLRLLKPARCIMPCLAEIPLDEAVADIEQLKARVEDLSRRNARYSLISDAGSTLSPPEPVSRAAVGATSFNRITEVTKNRKGQQGDLTQLFTKEDGGLQVISIWGTEGGGQGMASIIWNAYIDKDACKTFTCRAWVKVRHPFNPREFLRSITAQFHASMPKEEEEEAVIAVDVLKKMSARQGDLLAEFVRHVNENKYLVVLEDLSTMEEWNAIRTFFPNRKNGSCIIVSTQQYEVASLSVGHPYQVLHLNQLSAEHSVYAFYKTGFECDGVQGAKTIGRVSLGMDAISKKNTAEEWMKVNPLAGRESQMKDLYDHTKEALWWSYQVMSVWGIAGVGKSYLVRKLFCERILMKRSIHQKYGWVDVSHPFNLSDLSRSLFLSFHSESLHACEPSYYDNMGSKNPIVQCREILKQYKCLVVLDGLKCTKEWDLIQAELVSGSHAKTLFIIITNEQKIAKHCRDDKGEFVFNVKGLEPEAAFHLFEQISMKNALLSSLSHGEIAEVRELTSKCGGLPKVIVEIASSLASKTVGWMEHARSINKKFMQELETNRELNKLDGLFDWMNAYFRNCPDFLKPCIFYLSIFPQDHIIRRRRLIRRWIAEGYSRNNHDKSAEENGEKHFSDLQDLSIIQQPTSLALGNTRTVLCQVNGFFREYIISQRMEENLVFELDGSCVLTTQRTGRHLVISKSWRRDRIVFESIDFSRLRSLTVFGMWKSFFISENMKLLRVLDLEDVSGVKYEDLKKIVKHLRRLKFLSLRRCQDICHLPSALGHLRQLQSLDVRGTSILNLRKNVTKLQKLQYIRAGMTNPAEDHHVGVQVPLGIGKLTALHTLGVVNISVSGTAVLEELKKLTQLHKLGVSGINMSNCNKFFCAISDLALMESLSLRLDRDSQRCLEDQTLPLDSLRSLKLYGLGGKLPGWSNQLSRLAKMDLEMAALMKHDIVFLGKLQELCILRLRVKHLQDGELNFCVITNGIEDDSYKKIKILDIGCSLSVPVTFGSKTMKTLELLKVDCSSTSPLQFSGLENLSELKEVLIKCPSDESLKEHLQSLLSKHENKPVVNQDRCS</sequence>
<gene>
    <name evidence="12" type="ORF">PVAP13_1NG193400</name>
</gene>
<evidence type="ECO:0000259" key="10">
    <source>
        <dbReference type="Pfam" id="PF23559"/>
    </source>
</evidence>
<organism evidence="12 13">
    <name type="scientific">Panicum virgatum</name>
    <name type="common">Blackwell switchgrass</name>
    <dbReference type="NCBI Taxonomy" id="38727"/>
    <lineage>
        <taxon>Eukaryota</taxon>
        <taxon>Viridiplantae</taxon>
        <taxon>Streptophyta</taxon>
        <taxon>Embryophyta</taxon>
        <taxon>Tracheophyta</taxon>
        <taxon>Spermatophyta</taxon>
        <taxon>Magnoliopsida</taxon>
        <taxon>Liliopsida</taxon>
        <taxon>Poales</taxon>
        <taxon>Poaceae</taxon>
        <taxon>PACMAD clade</taxon>
        <taxon>Panicoideae</taxon>
        <taxon>Panicodae</taxon>
        <taxon>Paniceae</taxon>
        <taxon>Panicinae</taxon>
        <taxon>Panicum</taxon>
        <taxon>Panicum sect. Hiantes</taxon>
    </lineage>
</organism>
<evidence type="ECO:0000256" key="1">
    <source>
        <dbReference type="ARBA" id="ARBA00008894"/>
    </source>
</evidence>
<dbReference type="InterPro" id="IPR058922">
    <property type="entry name" value="WHD_DRP"/>
</dbReference>
<dbReference type="InterPro" id="IPR036388">
    <property type="entry name" value="WH-like_DNA-bd_sf"/>
</dbReference>
<keyword evidence="4" id="KW-0547">Nucleotide-binding</keyword>
<proteinExistence type="inferred from homology"/>
<dbReference type="OrthoDB" id="693153at2759"/>
<evidence type="ECO:0000256" key="5">
    <source>
        <dbReference type="ARBA" id="ARBA00022821"/>
    </source>
</evidence>
<feature type="coiled-coil region" evidence="7">
    <location>
        <begin position="115"/>
        <end position="142"/>
    </location>
</feature>
<dbReference type="SUPFAM" id="SSF52540">
    <property type="entry name" value="P-loop containing nucleoside triphosphate hydrolases"/>
    <property type="match status" value="2"/>
</dbReference>